<evidence type="ECO:0000313" key="4">
    <source>
        <dbReference type="EMBL" id="QCY68911.1"/>
    </source>
</evidence>
<organism evidence="4 5">
    <name type="scientific">Antarcticibacterium flavum</name>
    <dbReference type="NCBI Taxonomy" id="2058175"/>
    <lineage>
        <taxon>Bacteria</taxon>
        <taxon>Pseudomonadati</taxon>
        <taxon>Bacteroidota</taxon>
        <taxon>Flavobacteriia</taxon>
        <taxon>Flavobacteriales</taxon>
        <taxon>Flavobacteriaceae</taxon>
        <taxon>Antarcticibacterium</taxon>
    </lineage>
</organism>
<dbReference type="EMBL" id="CP040812">
    <property type="protein sequence ID" value="QCY68911.1"/>
    <property type="molecule type" value="Genomic_DNA"/>
</dbReference>
<keyword evidence="2" id="KW-0963">Cytoplasm</keyword>
<sequence>MKEIKNILVAIDFNDTVGELLGYAEGIAAKFGSKVWVLHVAAPNPDFVGYEPGPQYIRDIKADELREEHRSLQRICKTFFDESIDCEGLLIQGSTVETVVDEAKKLKSDLLIVGTHKHSFFHDLFSENVSLELLKKAEIPLLAIPIEDEEEE</sequence>
<evidence type="ECO:0000259" key="3">
    <source>
        <dbReference type="Pfam" id="PF00582"/>
    </source>
</evidence>
<accession>A0A5B7X2M2</accession>
<reference evidence="4 5" key="1">
    <citation type="submission" date="2019-06" db="EMBL/GenBank/DDBJ databases">
        <title>Complete genome sequence of Antarcticibacterium flavum KCTC 52984T from an Antarctic marine sediment.</title>
        <authorList>
            <person name="Lee Y.M."/>
            <person name="Shin S.C."/>
        </authorList>
    </citation>
    <scope>NUCLEOTIDE SEQUENCE [LARGE SCALE GENOMIC DNA]</scope>
    <source>
        <strain evidence="4 5">KCTC 52984</strain>
    </source>
</reference>
<dbReference type="Pfam" id="PF00582">
    <property type="entry name" value="Usp"/>
    <property type="match status" value="1"/>
</dbReference>
<dbReference type="CDD" id="cd00293">
    <property type="entry name" value="USP-like"/>
    <property type="match status" value="1"/>
</dbReference>
<dbReference type="Gene3D" id="3.40.50.620">
    <property type="entry name" value="HUPs"/>
    <property type="match status" value="1"/>
</dbReference>
<dbReference type="GO" id="GO:0005737">
    <property type="term" value="C:cytoplasm"/>
    <property type="evidence" value="ECO:0007669"/>
    <property type="project" value="UniProtKB-SubCell"/>
</dbReference>
<evidence type="ECO:0000313" key="5">
    <source>
        <dbReference type="Proteomes" id="UP000309016"/>
    </source>
</evidence>
<dbReference type="SUPFAM" id="SSF52402">
    <property type="entry name" value="Adenine nucleotide alpha hydrolases-like"/>
    <property type="match status" value="1"/>
</dbReference>
<dbReference type="InterPro" id="IPR006016">
    <property type="entry name" value="UspA"/>
</dbReference>
<feature type="domain" description="UspA" evidence="3">
    <location>
        <begin position="4"/>
        <end position="145"/>
    </location>
</feature>
<keyword evidence="5" id="KW-1185">Reference proteome</keyword>
<dbReference type="PANTHER" id="PTHR46268">
    <property type="entry name" value="STRESS RESPONSE PROTEIN NHAX"/>
    <property type="match status" value="1"/>
</dbReference>
<evidence type="ECO:0000256" key="2">
    <source>
        <dbReference type="PIRNR" id="PIRNR006276"/>
    </source>
</evidence>
<protein>
    <recommendedName>
        <fullName evidence="2">Universal stress protein</fullName>
    </recommendedName>
</protein>
<dbReference type="OrthoDB" id="9788959at2"/>
<dbReference type="RefSeq" id="WP_139065496.1">
    <property type="nucleotide sequence ID" value="NZ_CP040812.1"/>
</dbReference>
<dbReference type="KEGG" id="afla:FHG64_05565"/>
<dbReference type="Proteomes" id="UP000309016">
    <property type="component" value="Chromosome"/>
</dbReference>
<gene>
    <name evidence="4" type="ORF">FHG64_05565</name>
</gene>
<comment type="subcellular location">
    <subcellularLocation>
        <location evidence="2">Cytoplasm</location>
    </subcellularLocation>
</comment>
<comment type="similarity">
    <text evidence="1 2">Belongs to the universal stress protein A family.</text>
</comment>
<dbReference type="AlphaFoldDB" id="A0A5B7X2M2"/>
<dbReference type="InterPro" id="IPR006015">
    <property type="entry name" value="Universal_stress_UspA"/>
</dbReference>
<dbReference type="InterPro" id="IPR014729">
    <property type="entry name" value="Rossmann-like_a/b/a_fold"/>
</dbReference>
<name>A0A5B7X2M2_9FLAO</name>
<dbReference type="PANTHER" id="PTHR46268:SF6">
    <property type="entry name" value="UNIVERSAL STRESS PROTEIN UP12"/>
    <property type="match status" value="1"/>
</dbReference>
<proteinExistence type="inferred from homology"/>
<evidence type="ECO:0000256" key="1">
    <source>
        <dbReference type="ARBA" id="ARBA00008791"/>
    </source>
</evidence>
<dbReference type="PIRSF" id="PIRSF006276">
    <property type="entry name" value="UspA"/>
    <property type="match status" value="1"/>
</dbReference>